<evidence type="ECO:0000259" key="2">
    <source>
        <dbReference type="Pfam" id="PF12319"/>
    </source>
</evidence>
<keyword evidence="1" id="KW-1133">Transmembrane helix</keyword>
<dbReference type="AlphaFoldDB" id="A0A1A8X048"/>
<dbReference type="VEuPathDB" id="PlasmoDB:PmUG01_14086000"/>
<keyword evidence="1" id="KW-0472">Membrane</keyword>
<protein>
    <submittedName>
        <fullName evidence="3">Tryptophan-rich antigen</fullName>
    </submittedName>
</protein>
<keyword evidence="1" id="KW-0812">Transmembrane</keyword>
<sequence>MELSGSEVELGNEVVSPSFFSKFPRFNCNILSNYMDTNSLSPYVYVTVFTIIAIALYMKFNTQKSENQIKLEKEQRRKLKKITVEQGLLEKSEELKKHAWRNWMTKLEIDWQYFNSYLETEKKCWIEERESEWQEWLNSMENKWMHYNENMDNEYEQNILNELPTWDESTWETWIKTEGKKCMLMDLNKWMHEKQVIWKEWIIKQWREWKKDKILTWLLKDWRRDEFEYWEKLKYIEIPNPLNERIKKNQHKWEKRVSMEKAQWNSWVRSKEGLYYNECKKWKKLKEDKQNSFNEWVEVFINKWINKKQWNVWNEERKNVVPKEECTN</sequence>
<gene>
    <name evidence="3" type="ORF">PMALA_060500</name>
</gene>
<evidence type="ECO:0000313" key="3">
    <source>
        <dbReference type="EMBL" id="SBS97529.1"/>
    </source>
</evidence>
<feature type="domain" description="Tryptophan/threonine-rich plasmodium antigen C-terminal" evidence="2">
    <location>
        <begin position="99"/>
        <end position="313"/>
    </location>
</feature>
<dbReference type="EMBL" id="FLQW01004785">
    <property type="protein sequence ID" value="SBS97529.1"/>
    <property type="molecule type" value="Genomic_DNA"/>
</dbReference>
<accession>A0A1A8X048</accession>
<proteinExistence type="predicted"/>
<dbReference type="Proteomes" id="UP000078597">
    <property type="component" value="Unassembled WGS sequence"/>
</dbReference>
<organism evidence="3 4">
    <name type="scientific">Plasmodium malariae</name>
    <dbReference type="NCBI Taxonomy" id="5858"/>
    <lineage>
        <taxon>Eukaryota</taxon>
        <taxon>Sar</taxon>
        <taxon>Alveolata</taxon>
        <taxon>Apicomplexa</taxon>
        <taxon>Aconoidasida</taxon>
        <taxon>Haemosporida</taxon>
        <taxon>Plasmodiidae</taxon>
        <taxon>Plasmodium</taxon>
        <taxon>Plasmodium (Plasmodium)</taxon>
    </lineage>
</organism>
<evidence type="ECO:0000256" key="1">
    <source>
        <dbReference type="SAM" id="Phobius"/>
    </source>
</evidence>
<dbReference type="Pfam" id="PF12319">
    <property type="entry name" value="TryThrA_C"/>
    <property type="match status" value="1"/>
</dbReference>
<reference evidence="4" key="1">
    <citation type="submission" date="2016-05" db="EMBL/GenBank/DDBJ databases">
        <authorList>
            <person name="Naeem Raeece"/>
        </authorList>
    </citation>
    <scope>NUCLEOTIDE SEQUENCE [LARGE SCALE GENOMIC DNA]</scope>
</reference>
<feature type="transmembrane region" description="Helical" evidence="1">
    <location>
        <begin position="42"/>
        <end position="60"/>
    </location>
</feature>
<name>A0A1A8X048_PLAMA</name>
<evidence type="ECO:0000313" key="4">
    <source>
        <dbReference type="Proteomes" id="UP000078597"/>
    </source>
</evidence>
<dbReference type="InterPro" id="IPR022089">
    <property type="entry name" value="Plasmodium-antigen_C"/>
</dbReference>